<evidence type="ECO:0000256" key="4">
    <source>
        <dbReference type="ARBA" id="ARBA00023163"/>
    </source>
</evidence>
<name>A0AAD6MVD2_9EURO</name>
<dbReference type="Proteomes" id="UP001215712">
    <property type="component" value="Unassembled WGS sequence"/>
</dbReference>
<dbReference type="InterPro" id="IPR050613">
    <property type="entry name" value="Sec_Metabolite_Reg"/>
</dbReference>
<dbReference type="InterPro" id="IPR007219">
    <property type="entry name" value="XnlR_reg_dom"/>
</dbReference>
<evidence type="ECO:0000256" key="2">
    <source>
        <dbReference type="ARBA" id="ARBA00022723"/>
    </source>
</evidence>
<keyword evidence="8" id="KW-1185">Reference proteome</keyword>
<dbReference type="GO" id="GO:0008270">
    <property type="term" value="F:zinc ion binding"/>
    <property type="evidence" value="ECO:0007669"/>
    <property type="project" value="InterPro"/>
</dbReference>
<keyword evidence="4" id="KW-0804">Transcription</keyword>
<evidence type="ECO:0000256" key="3">
    <source>
        <dbReference type="ARBA" id="ARBA00023015"/>
    </source>
</evidence>
<comment type="subcellular location">
    <subcellularLocation>
        <location evidence="1">Nucleus</location>
    </subcellularLocation>
</comment>
<sequence length="297" mass="34376">MGEKQCIETMSHDHSSLREYFKFATQQALARAGFLRSRNLQVLQASVLFLACLRSHEDADFVLTMVAAIHRMAQAMGLNREKTFEELSPFEIEMRRRLCWHIYLLDSLSSELHSIGTQIMIEGEFDTEKLLNIDESDISPGSSETTHSRVGFTEMTLCLLRIEMIVHYRRSALVGYRKSDDKDTRRNPDIIEKRLEELEELHHYLSDHYLRFCDLSVPSQWVTATIIHLALARLLLTANFSNEPATDPVSSIEVVQKDLNRDQLFATALEVVEFALLLETDSRTMKWSWFFEDIRNG</sequence>
<dbReference type="EMBL" id="JAQJAN010000008">
    <property type="protein sequence ID" value="KAJ5724534.1"/>
    <property type="molecule type" value="Genomic_DNA"/>
</dbReference>
<dbReference type="PANTHER" id="PTHR31001:SF50">
    <property type="entry name" value="ZN(II)2CYS6 TRANSCRIPTION FACTOR (EUROFUNG)"/>
    <property type="match status" value="1"/>
</dbReference>
<reference evidence="7" key="2">
    <citation type="submission" date="2023-01" db="EMBL/GenBank/DDBJ databases">
        <authorList>
            <person name="Petersen C."/>
        </authorList>
    </citation>
    <scope>NUCLEOTIDE SEQUENCE</scope>
    <source>
        <strain evidence="7">IBT 17514</strain>
    </source>
</reference>
<dbReference type="GO" id="GO:0005634">
    <property type="term" value="C:nucleus"/>
    <property type="evidence" value="ECO:0007669"/>
    <property type="project" value="UniProtKB-SubCell"/>
</dbReference>
<comment type="caution">
    <text evidence="7">The sequence shown here is derived from an EMBL/GenBank/DDBJ whole genome shotgun (WGS) entry which is preliminary data.</text>
</comment>
<proteinExistence type="predicted"/>
<dbReference type="CDD" id="cd12148">
    <property type="entry name" value="fungal_TF_MHR"/>
    <property type="match status" value="1"/>
</dbReference>
<organism evidence="7 8">
    <name type="scientific">Penicillium malachiteum</name>
    <dbReference type="NCBI Taxonomy" id="1324776"/>
    <lineage>
        <taxon>Eukaryota</taxon>
        <taxon>Fungi</taxon>
        <taxon>Dikarya</taxon>
        <taxon>Ascomycota</taxon>
        <taxon>Pezizomycotina</taxon>
        <taxon>Eurotiomycetes</taxon>
        <taxon>Eurotiomycetidae</taxon>
        <taxon>Eurotiales</taxon>
        <taxon>Aspergillaceae</taxon>
        <taxon>Penicillium</taxon>
    </lineage>
</organism>
<dbReference type="GO" id="GO:0003677">
    <property type="term" value="F:DNA binding"/>
    <property type="evidence" value="ECO:0007669"/>
    <property type="project" value="InterPro"/>
</dbReference>
<evidence type="ECO:0000256" key="5">
    <source>
        <dbReference type="ARBA" id="ARBA00023242"/>
    </source>
</evidence>
<keyword evidence="2" id="KW-0479">Metal-binding</keyword>
<evidence type="ECO:0000259" key="6">
    <source>
        <dbReference type="Pfam" id="PF04082"/>
    </source>
</evidence>
<dbReference type="Pfam" id="PF04082">
    <property type="entry name" value="Fungal_trans"/>
    <property type="match status" value="1"/>
</dbReference>
<reference evidence="7" key="1">
    <citation type="journal article" date="2023" name="IMA Fungus">
        <title>Comparative genomic study of the Penicillium genus elucidates a diverse pangenome and 15 lateral gene transfer events.</title>
        <authorList>
            <person name="Petersen C."/>
            <person name="Sorensen T."/>
            <person name="Nielsen M.R."/>
            <person name="Sondergaard T.E."/>
            <person name="Sorensen J.L."/>
            <person name="Fitzpatrick D.A."/>
            <person name="Frisvad J.C."/>
            <person name="Nielsen K.L."/>
        </authorList>
    </citation>
    <scope>NUCLEOTIDE SEQUENCE</scope>
    <source>
        <strain evidence="7">IBT 17514</strain>
    </source>
</reference>
<protein>
    <recommendedName>
        <fullName evidence="6">Xylanolytic transcriptional activator regulatory domain-containing protein</fullName>
    </recommendedName>
</protein>
<dbReference type="PANTHER" id="PTHR31001">
    <property type="entry name" value="UNCHARACTERIZED TRANSCRIPTIONAL REGULATORY PROTEIN"/>
    <property type="match status" value="1"/>
</dbReference>
<keyword evidence="5" id="KW-0539">Nucleus</keyword>
<evidence type="ECO:0000313" key="7">
    <source>
        <dbReference type="EMBL" id="KAJ5724534.1"/>
    </source>
</evidence>
<dbReference type="AlphaFoldDB" id="A0AAD6MVD2"/>
<dbReference type="GO" id="GO:0006351">
    <property type="term" value="P:DNA-templated transcription"/>
    <property type="evidence" value="ECO:0007669"/>
    <property type="project" value="InterPro"/>
</dbReference>
<accession>A0AAD6MVD2</accession>
<feature type="domain" description="Xylanolytic transcriptional activator regulatory" evidence="6">
    <location>
        <begin position="31"/>
        <end position="156"/>
    </location>
</feature>
<evidence type="ECO:0000313" key="8">
    <source>
        <dbReference type="Proteomes" id="UP001215712"/>
    </source>
</evidence>
<evidence type="ECO:0000256" key="1">
    <source>
        <dbReference type="ARBA" id="ARBA00004123"/>
    </source>
</evidence>
<gene>
    <name evidence="7" type="ORF">N7493_006262</name>
</gene>
<keyword evidence="3" id="KW-0805">Transcription regulation</keyword>